<proteinExistence type="predicted"/>
<name>A0A9P6HCF5_9AGAM</name>
<accession>A0A9P6HCF5</accession>
<reference evidence="2" key="1">
    <citation type="journal article" date="2020" name="Nat. Commun.">
        <title>Large-scale genome sequencing of mycorrhizal fungi provides insights into the early evolution of symbiotic traits.</title>
        <authorList>
            <person name="Miyauchi S."/>
            <person name="Kiss E."/>
            <person name="Kuo A."/>
            <person name="Drula E."/>
            <person name="Kohler A."/>
            <person name="Sanchez-Garcia M."/>
            <person name="Morin E."/>
            <person name="Andreopoulos B."/>
            <person name="Barry K.W."/>
            <person name="Bonito G."/>
            <person name="Buee M."/>
            <person name="Carver A."/>
            <person name="Chen C."/>
            <person name="Cichocki N."/>
            <person name="Clum A."/>
            <person name="Culley D."/>
            <person name="Crous P.W."/>
            <person name="Fauchery L."/>
            <person name="Girlanda M."/>
            <person name="Hayes R.D."/>
            <person name="Keri Z."/>
            <person name="LaButti K."/>
            <person name="Lipzen A."/>
            <person name="Lombard V."/>
            <person name="Magnuson J."/>
            <person name="Maillard F."/>
            <person name="Murat C."/>
            <person name="Nolan M."/>
            <person name="Ohm R.A."/>
            <person name="Pangilinan J."/>
            <person name="Pereira M.F."/>
            <person name="Perotto S."/>
            <person name="Peter M."/>
            <person name="Pfister S."/>
            <person name="Riley R."/>
            <person name="Sitrit Y."/>
            <person name="Stielow J.B."/>
            <person name="Szollosi G."/>
            <person name="Zifcakova L."/>
            <person name="Stursova M."/>
            <person name="Spatafora J.W."/>
            <person name="Tedersoo L."/>
            <person name="Vaario L.M."/>
            <person name="Yamada A."/>
            <person name="Yan M."/>
            <person name="Wang P."/>
            <person name="Xu J."/>
            <person name="Bruns T."/>
            <person name="Baldrian P."/>
            <person name="Vilgalys R."/>
            <person name="Dunand C."/>
            <person name="Henrissat B."/>
            <person name="Grigoriev I.V."/>
            <person name="Hibbett D."/>
            <person name="Nagy L.G."/>
            <person name="Martin F.M."/>
        </authorList>
    </citation>
    <scope>NUCLEOTIDE SEQUENCE</scope>
    <source>
        <strain evidence="2">UH-Tt-Lm1</strain>
    </source>
</reference>
<reference evidence="2" key="2">
    <citation type="submission" date="2020-11" db="EMBL/GenBank/DDBJ databases">
        <authorList>
            <consortium name="DOE Joint Genome Institute"/>
            <person name="Kuo A."/>
            <person name="Miyauchi S."/>
            <person name="Kiss E."/>
            <person name="Drula E."/>
            <person name="Kohler A."/>
            <person name="Sanchez-Garcia M."/>
            <person name="Andreopoulos B."/>
            <person name="Barry K.W."/>
            <person name="Bonito G."/>
            <person name="Buee M."/>
            <person name="Carver A."/>
            <person name="Chen C."/>
            <person name="Cichocki N."/>
            <person name="Clum A."/>
            <person name="Culley D."/>
            <person name="Crous P.W."/>
            <person name="Fauchery L."/>
            <person name="Girlanda M."/>
            <person name="Hayes R."/>
            <person name="Keri Z."/>
            <person name="Labutti K."/>
            <person name="Lipzen A."/>
            <person name="Lombard V."/>
            <person name="Magnuson J."/>
            <person name="Maillard F."/>
            <person name="Morin E."/>
            <person name="Murat C."/>
            <person name="Nolan M."/>
            <person name="Ohm R."/>
            <person name="Pangilinan J."/>
            <person name="Pereira M."/>
            <person name="Perotto S."/>
            <person name="Peter M."/>
            <person name="Riley R."/>
            <person name="Sitrit Y."/>
            <person name="Stielow B."/>
            <person name="Szollosi G."/>
            <person name="Zifcakova L."/>
            <person name="Stursova M."/>
            <person name="Spatafora J.W."/>
            <person name="Tedersoo L."/>
            <person name="Vaario L.-M."/>
            <person name="Yamada A."/>
            <person name="Yan M."/>
            <person name="Wang P."/>
            <person name="Xu J."/>
            <person name="Bruns T."/>
            <person name="Baldrian P."/>
            <person name="Vilgalys R."/>
            <person name="Henrissat B."/>
            <person name="Grigoriev I.V."/>
            <person name="Hibbett D."/>
            <person name="Nagy L.G."/>
            <person name="Martin F.M."/>
        </authorList>
    </citation>
    <scope>NUCLEOTIDE SEQUENCE</scope>
    <source>
        <strain evidence="2">UH-Tt-Lm1</strain>
    </source>
</reference>
<feature type="signal peptide" evidence="1">
    <location>
        <begin position="1"/>
        <end position="21"/>
    </location>
</feature>
<keyword evidence="3" id="KW-1185">Reference proteome</keyword>
<dbReference type="EMBL" id="WIUZ02000009">
    <property type="protein sequence ID" value="KAF9783783.1"/>
    <property type="molecule type" value="Genomic_DNA"/>
</dbReference>
<dbReference type="AlphaFoldDB" id="A0A9P6HCF5"/>
<evidence type="ECO:0000256" key="1">
    <source>
        <dbReference type="SAM" id="SignalP"/>
    </source>
</evidence>
<comment type="caution">
    <text evidence="2">The sequence shown here is derived from an EMBL/GenBank/DDBJ whole genome shotgun (WGS) entry which is preliminary data.</text>
</comment>
<keyword evidence="1" id="KW-0732">Signal</keyword>
<feature type="chain" id="PRO_5040144447" evidence="1">
    <location>
        <begin position="22"/>
        <end position="106"/>
    </location>
</feature>
<gene>
    <name evidence="2" type="ORF">BJ322DRAFT_880139</name>
</gene>
<dbReference type="Proteomes" id="UP000736335">
    <property type="component" value="Unassembled WGS sequence"/>
</dbReference>
<organism evidence="2 3">
    <name type="scientific">Thelephora terrestris</name>
    <dbReference type="NCBI Taxonomy" id="56493"/>
    <lineage>
        <taxon>Eukaryota</taxon>
        <taxon>Fungi</taxon>
        <taxon>Dikarya</taxon>
        <taxon>Basidiomycota</taxon>
        <taxon>Agaricomycotina</taxon>
        <taxon>Agaricomycetes</taxon>
        <taxon>Thelephorales</taxon>
        <taxon>Thelephoraceae</taxon>
        <taxon>Thelephora</taxon>
    </lineage>
</organism>
<protein>
    <submittedName>
        <fullName evidence="2">Uncharacterized protein</fullName>
    </submittedName>
</protein>
<evidence type="ECO:0000313" key="2">
    <source>
        <dbReference type="EMBL" id="KAF9783783.1"/>
    </source>
</evidence>
<evidence type="ECO:0000313" key="3">
    <source>
        <dbReference type="Proteomes" id="UP000736335"/>
    </source>
</evidence>
<sequence length="106" mass="11525">MRRGWILALALVGSSPSYACGFHACDHVEVSCPHTGLLPLFSLYPIARHTIFQQQLQTFGEMLPNVGTRSATVAALNADIETLTAAREGLEVFPVKGRNDGQRCAR</sequence>